<dbReference type="RefSeq" id="WP_307351808.1">
    <property type="nucleotide sequence ID" value="NZ_JAUSVS010000009.1"/>
</dbReference>
<evidence type="ECO:0000256" key="1">
    <source>
        <dbReference type="SAM" id="Phobius"/>
    </source>
</evidence>
<accession>A0ABU0IXV0</accession>
<evidence type="ECO:0000313" key="2">
    <source>
        <dbReference type="EMBL" id="MDQ0466018.1"/>
    </source>
</evidence>
<organism evidence="2 3">
    <name type="scientific">Caulobacter ginsengisoli</name>
    <dbReference type="NCBI Taxonomy" id="400775"/>
    <lineage>
        <taxon>Bacteria</taxon>
        <taxon>Pseudomonadati</taxon>
        <taxon>Pseudomonadota</taxon>
        <taxon>Alphaproteobacteria</taxon>
        <taxon>Caulobacterales</taxon>
        <taxon>Caulobacteraceae</taxon>
        <taxon>Caulobacter</taxon>
    </lineage>
</organism>
<dbReference type="Proteomes" id="UP001228905">
    <property type="component" value="Unassembled WGS sequence"/>
</dbReference>
<reference evidence="2 3" key="1">
    <citation type="submission" date="2023-07" db="EMBL/GenBank/DDBJ databases">
        <title>Genomic Encyclopedia of Type Strains, Phase IV (KMG-IV): sequencing the most valuable type-strain genomes for metagenomic binning, comparative biology and taxonomic classification.</title>
        <authorList>
            <person name="Goeker M."/>
        </authorList>
    </citation>
    <scope>NUCLEOTIDE SEQUENCE [LARGE SCALE GENOMIC DNA]</scope>
    <source>
        <strain evidence="2 3">DSM 18695</strain>
    </source>
</reference>
<keyword evidence="1" id="KW-0472">Membrane</keyword>
<evidence type="ECO:0000313" key="3">
    <source>
        <dbReference type="Proteomes" id="UP001228905"/>
    </source>
</evidence>
<comment type="caution">
    <text evidence="2">The sequence shown here is derived from an EMBL/GenBank/DDBJ whole genome shotgun (WGS) entry which is preliminary data.</text>
</comment>
<proteinExistence type="predicted"/>
<protein>
    <submittedName>
        <fullName evidence="2">Uncharacterized protein</fullName>
    </submittedName>
</protein>
<gene>
    <name evidence="2" type="ORF">QO010_003811</name>
</gene>
<sequence>MKKLSTLFWGLTLAALVGFSLVQVLIQPSAANAPDGAGGRTEAVVFGRLVSNAPQYVTQQQVWLMSAAGLALFGCVIAWLAIAWFERRRGGA</sequence>
<feature type="transmembrane region" description="Helical" evidence="1">
    <location>
        <begin position="62"/>
        <end position="85"/>
    </location>
</feature>
<dbReference type="EMBL" id="JAUSVS010000009">
    <property type="protein sequence ID" value="MDQ0466018.1"/>
    <property type="molecule type" value="Genomic_DNA"/>
</dbReference>
<keyword evidence="1" id="KW-1133">Transmembrane helix</keyword>
<keyword evidence="3" id="KW-1185">Reference proteome</keyword>
<keyword evidence="1" id="KW-0812">Transmembrane</keyword>
<name>A0ABU0IXV0_9CAUL</name>